<feature type="region of interest" description="Disordered" evidence="1">
    <location>
        <begin position="477"/>
        <end position="511"/>
    </location>
</feature>
<feature type="compositionally biased region" description="Basic and acidic residues" evidence="1">
    <location>
        <begin position="554"/>
        <end position="566"/>
    </location>
</feature>
<evidence type="ECO:0000256" key="1">
    <source>
        <dbReference type="SAM" id="MobiDB-lite"/>
    </source>
</evidence>
<proteinExistence type="predicted"/>
<feature type="compositionally biased region" description="Polar residues" evidence="1">
    <location>
        <begin position="315"/>
        <end position="337"/>
    </location>
</feature>
<accession>A0A1V6UNV0</accession>
<feature type="region of interest" description="Disordered" evidence="1">
    <location>
        <begin position="297"/>
        <end position="337"/>
    </location>
</feature>
<dbReference type="AlphaFoldDB" id="A0A1V6UNV0"/>
<protein>
    <submittedName>
        <fullName evidence="2">Uncharacterized protein</fullName>
    </submittedName>
</protein>
<reference evidence="3" key="1">
    <citation type="journal article" date="2017" name="Nat. Microbiol.">
        <title>Global analysis of biosynthetic gene clusters reveals vast potential of secondary metabolite production in Penicillium species.</title>
        <authorList>
            <person name="Nielsen J.C."/>
            <person name="Grijseels S."/>
            <person name="Prigent S."/>
            <person name="Ji B."/>
            <person name="Dainat J."/>
            <person name="Nielsen K.F."/>
            <person name="Frisvad J.C."/>
            <person name="Workman M."/>
            <person name="Nielsen J."/>
        </authorList>
    </citation>
    <scope>NUCLEOTIDE SEQUENCE [LARGE SCALE GENOMIC DNA]</scope>
    <source>
        <strain evidence="3">IBT 31321</strain>
    </source>
</reference>
<feature type="region of interest" description="Disordered" evidence="1">
    <location>
        <begin position="1"/>
        <end position="33"/>
    </location>
</feature>
<organism evidence="2 3">
    <name type="scientific">Penicillium coprophilum</name>
    <dbReference type="NCBI Taxonomy" id="36646"/>
    <lineage>
        <taxon>Eukaryota</taxon>
        <taxon>Fungi</taxon>
        <taxon>Dikarya</taxon>
        <taxon>Ascomycota</taxon>
        <taxon>Pezizomycotina</taxon>
        <taxon>Eurotiomycetes</taxon>
        <taxon>Eurotiomycetidae</taxon>
        <taxon>Eurotiales</taxon>
        <taxon>Aspergillaceae</taxon>
        <taxon>Penicillium</taxon>
    </lineage>
</organism>
<gene>
    <name evidence="2" type="ORF">PENCOP_c006G00870</name>
</gene>
<comment type="caution">
    <text evidence="2">The sequence shown here is derived from an EMBL/GenBank/DDBJ whole genome shotgun (WGS) entry which is preliminary data.</text>
</comment>
<feature type="region of interest" description="Disordered" evidence="1">
    <location>
        <begin position="552"/>
        <end position="585"/>
    </location>
</feature>
<sequence>MSDGHAHTQGPVPGEASGVSSDETDRQLSPYPEVQRDLGEAYKKYAGYAEIIARGGPLAPQFYDSIFYSEVEKTVARIFGEPGPRMVGGSTQRAIEWTDVLREMLTPGDFQRQSNGMYQCCVLGSLIEVTEANYIEILTGVTERLLQPLQNLSDEQKETRVRLKLSSYLHQTHQSLVQFANAIRTSIHSLNRPAPIHVANPVSARHEGQLPTPRSAQPRTSARGVIQMSDSESDNNYTNENSKPEASASAPCGPPAIFKTEPNTKEEPATRPSRVNPSIDPITDATGYVLPPDFLQRAPVDSASDSDDYIPPSDTLGSESTDSVSETGYALSSTDESQTYSTDYLNNMGSEVLSSDVSRCHSAGHARDSINDTQPFDHHQSNAIASARDTNDDSGLIAFNLLRAAGARMNNRNVDTGLVDRNITFAINNHVLENTDANTGANVNAYSNTNHNSNANANTEWSGLISEAVSQVVRPWRLNTNNPDDADNDSHSSGSDIPWNIKAEDAPYSTGRSEIPLSIKTEDASLLAGKSDIPLNIKTEDASHSTGTAVVNEHGAESHSSKRPRAESYASEQGSKLAPAKRYSQLEEEEGPAFVTELVYKGSNTSQVEEEYAHMFGVHRTAAAIFKKFKIKGTWALLKPLREAKKQKTVVPSPLHYSALIEDTLLTTARSQPSLAKLGIHVHPMGLEPD</sequence>
<feature type="region of interest" description="Disordered" evidence="1">
    <location>
        <begin position="204"/>
        <end position="281"/>
    </location>
</feature>
<evidence type="ECO:0000313" key="2">
    <source>
        <dbReference type="EMBL" id="OQE40096.1"/>
    </source>
</evidence>
<dbReference type="EMBL" id="MDDG01000006">
    <property type="protein sequence ID" value="OQE40096.1"/>
    <property type="molecule type" value="Genomic_DNA"/>
</dbReference>
<feature type="compositionally biased region" description="Polar residues" evidence="1">
    <location>
        <begin position="228"/>
        <end position="241"/>
    </location>
</feature>
<name>A0A1V6UNV0_9EURO</name>
<dbReference type="Proteomes" id="UP000191500">
    <property type="component" value="Unassembled WGS sequence"/>
</dbReference>
<keyword evidence="3" id="KW-1185">Reference proteome</keyword>
<evidence type="ECO:0000313" key="3">
    <source>
        <dbReference type="Proteomes" id="UP000191500"/>
    </source>
</evidence>